<evidence type="ECO:0000313" key="4">
    <source>
        <dbReference type="Proteomes" id="UP000037326"/>
    </source>
</evidence>
<dbReference type="PANTHER" id="PTHR41302:SF2">
    <property type="entry name" value="PRESPORE SPECIFIC TRANSCRIPTIONAL ACTIVATOR RSFA"/>
    <property type="match status" value="1"/>
</dbReference>
<reference evidence="3 5" key="3">
    <citation type="submission" date="2022-05" db="EMBL/GenBank/DDBJ databases">
        <title>Genome Sequencing of Bee-Associated Microbes.</title>
        <authorList>
            <person name="Dunlap C."/>
        </authorList>
    </citation>
    <scope>NUCLEOTIDE SEQUENCE [LARGE SCALE GENOMIC DNA]</scope>
    <source>
        <strain evidence="3 5">NRRL BD-083</strain>
    </source>
</reference>
<organism evidence="2 4">
    <name type="scientific">Lysinibacillus xylanilyticus</name>
    <dbReference type="NCBI Taxonomy" id="582475"/>
    <lineage>
        <taxon>Bacteria</taxon>
        <taxon>Bacillati</taxon>
        <taxon>Bacillota</taxon>
        <taxon>Bacilli</taxon>
        <taxon>Bacillales</taxon>
        <taxon>Bacillaceae</taxon>
        <taxon>Lysinibacillus</taxon>
    </lineage>
</organism>
<dbReference type="Proteomes" id="UP000037326">
    <property type="component" value="Unassembled WGS sequence"/>
</dbReference>
<dbReference type="Gene3D" id="1.10.10.60">
    <property type="entry name" value="Homeodomain-like"/>
    <property type="match status" value="1"/>
</dbReference>
<evidence type="ECO:0000259" key="1">
    <source>
        <dbReference type="PROSITE" id="PS50090"/>
    </source>
</evidence>
<dbReference type="InterPro" id="IPR009057">
    <property type="entry name" value="Homeodomain-like_sf"/>
</dbReference>
<evidence type="ECO:0000313" key="5">
    <source>
        <dbReference type="Proteomes" id="UP001527052"/>
    </source>
</evidence>
<dbReference type="EMBL" id="LFXJ01000010">
    <property type="protein sequence ID" value="KMY29426.1"/>
    <property type="molecule type" value="Genomic_DNA"/>
</dbReference>
<sequence>MELKKRKDQWTKEDDERLAEIVLHNVQNGKTQLEAFELAATELGRTKQACGFRWNKTLRSQYSQSLLAVRNQPQQSMRSHLKLALTSFDELTEAYQSLEVRHRELQNEHEKLVKWLQQGYSLMKD</sequence>
<dbReference type="PANTHER" id="PTHR41302">
    <property type="entry name" value="PRESPORE-SPECIFIC TRANSCRIPTIONAL REGULATOR RSFA-RELATED"/>
    <property type="match status" value="1"/>
</dbReference>
<keyword evidence="5" id="KW-1185">Reference proteome</keyword>
<accession>A0A0K9F5N1</accession>
<dbReference type="SUPFAM" id="SSF46689">
    <property type="entry name" value="Homeodomain-like"/>
    <property type="match status" value="1"/>
</dbReference>
<dbReference type="PATRIC" id="fig|582475.4.peg.3129"/>
<dbReference type="OrthoDB" id="2845592at2"/>
<proteinExistence type="predicted"/>
<dbReference type="GeneID" id="96600536"/>
<dbReference type="EMBL" id="JAMDLZ010000024">
    <property type="protein sequence ID" value="MCY9548209.1"/>
    <property type="molecule type" value="Genomic_DNA"/>
</dbReference>
<name>A0A0K9F5N1_9BACI</name>
<dbReference type="Pfam" id="PF13921">
    <property type="entry name" value="Myb_DNA-bind_6"/>
    <property type="match status" value="1"/>
</dbReference>
<comment type="caution">
    <text evidence="2">The sequence shown here is derived from an EMBL/GenBank/DDBJ whole genome shotgun (WGS) entry which is preliminary data.</text>
</comment>
<dbReference type="RefSeq" id="WP_049668330.1">
    <property type="nucleotide sequence ID" value="NZ_CP189807.1"/>
</dbReference>
<dbReference type="PROSITE" id="PS50090">
    <property type="entry name" value="MYB_LIKE"/>
    <property type="match status" value="1"/>
</dbReference>
<protein>
    <submittedName>
        <fullName evidence="2">Transcriptional regulator</fullName>
    </submittedName>
</protein>
<feature type="domain" description="Myb-like" evidence="1">
    <location>
        <begin position="2"/>
        <end position="58"/>
    </location>
</feature>
<gene>
    <name evidence="2" type="ORF">ACZ11_20215</name>
    <name evidence="3" type="ORF">M5W82_14815</name>
</gene>
<dbReference type="InterPro" id="IPR014243">
    <property type="entry name" value="RsfA-like"/>
</dbReference>
<evidence type="ECO:0000313" key="3">
    <source>
        <dbReference type="EMBL" id="MCY9548209.1"/>
    </source>
</evidence>
<evidence type="ECO:0000313" key="2">
    <source>
        <dbReference type="EMBL" id="KMY29426.1"/>
    </source>
</evidence>
<reference evidence="2" key="1">
    <citation type="submission" date="2015-07" db="EMBL/GenBank/DDBJ databases">
        <title>MeaNS - Measles Nucleotide Surveillance Program.</title>
        <authorList>
            <person name="Tran T."/>
            <person name="Druce J."/>
        </authorList>
    </citation>
    <scope>NUCLEOTIDE SEQUENCE</scope>
    <source>
        <strain evidence="2">DSM 23493</strain>
    </source>
</reference>
<dbReference type="InterPro" id="IPR001005">
    <property type="entry name" value="SANT/Myb"/>
</dbReference>
<reference evidence="4" key="2">
    <citation type="submission" date="2015-07" db="EMBL/GenBank/DDBJ databases">
        <authorList>
            <consortium name="Consortium for Microbial Forensics and Genomics (microFORGE)"/>
            <person name="Knight B.M."/>
            <person name="Roberts D.P."/>
            <person name="Lin D."/>
            <person name="Hari K."/>
            <person name="Fletcher J."/>
            <person name="Melcher U."/>
            <person name="Blagden T."/>
            <person name="Winegar R.A."/>
        </authorList>
    </citation>
    <scope>NUCLEOTIDE SEQUENCE [LARGE SCALE GENOMIC DNA]</scope>
    <source>
        <strain evidence="4">DSM 23493</strain>
    </source>
</reference>
<dbReference type="Proteomes" id="UP001527052">
    <property type="component" value="Unassembled WGS sequence"/>
</dbReference>
<dbReference type="AlphaFoldDB" id="A0A0K9F5N1"/>